<dbReference type="PANTHER" id="PTHR43861">
    <property type="entry name" value="TRANS-ACONITATE 2-METHYLTRANSFERASE-RELATED"/>
    <property type="match status" value="1"/>
</dbReference>
<evidence type="ECO:0000313" key="3">
    <source>
        <dbReference type="Proteomes" id="UP001597186"/>
    </source>
</evidence>
<accession>A0ABW4EJ51</accession>
<dbReference type="EC" id="2.1.1.-" evidence="2"/>
<dbReference type="Pfam" id="PF08242">
    <property type="entry name" value="Methyltransf_12"/>
    <property type="match status" value="1"/>
</dbReference>
<name>A0ABW4EJ51_9RHOB</name>
<evidence type="ECO:0000259" key="1">
    <source>
        <dbReference type="Pfam" id="PF08242"/>
    </source>
</evidence>
<keyword evidence="2" id="KW-0489">Methyltransferase</keyword>
<dbReference type="CDD" id="cd02440">
    <property type="entry name" value="AdoMet_MTases"/>
    <property type="match status" value="1"/>
</dbReference>
<dbReference type="GO" id="GO:0032259">
    <property type="term" value="P:methylation"/>
    <property type="evidence" value="ECO:0007669"/>
    <property type="project" value="UniProtKB-KW"/>
</dbReference>
<sequence>MYTSVEFWDRVAASYATRGVMDGAAYETTLERTRHHLYHLSPSARVLELGCGTGATALRLCDAVTGYVASDASSGMMEQARARKAQADAPNLSLMHAGLGDDALGQAGPFDVVLAFNLLHLLPDLRAGLGQVRALLKPGGMFISKTICPKGASMPLLYRGAFLVFPLLQRWGKLPPGFRKLAVAELDAEIIRAGFEIIETGNYPARPPSHFVVAQRGA</sequence>
<dbReference type="PANTHER" id="PTHR43861:SF1">
    <property type="entry name" value="TRANS-ACONITATE 2-METHYLTRANSFERASE"/>
    <property type="match status" value="1"/>
</dbReference>
<dbReference type="InterPro" id="IPR029063">
    <property type="entry name" value="SAM-dependent_MTases_sf"/>
</dbReference>
<dbReference type="Gene3D" id="3.40.50.150">
    <property type="entry name" value="Vaccinia Virus protein VP39"/>
    <property type="match status" value="1"/>
</dbReference>
<protein>
    <submittedName>
        <fullName evidence="2">Class I SAM-dependent methyltransferase</fullName>
        <ecNumber evidence="2">2.1.1.-</ecNumber>
    </submittedName>
</protein>
<dbReference type="EMBL" id="JBHUDD010000158">
    <property type="protein sequence ID" value="MFD1511458.1"/>
    <property type="molecule type" value="Genomic_DNA"/>
</dbReference>
<dbReference type="SUPFAM" id="SSF53335">
    <property type="entry name" value="S-adenosyl-L-methionine-dependent methyltransferases"/>
    <property type="match status" value="1"/>
</dbReference>
<organism evidence="2 3">
    <name type="scientific">Lacimonas salitolerans</name>
    <dbReference type="NCBI Taxonomy" id="1323750"/>
    <lineage>
        <taxon>Bacteria</taxon>
        <taxon>Pseudomonadati</taxon>
        <taxon>Pseudomonadota</taxon>
        <taxon>Alphaproteobacteria</taxon>
        <taxon>Rhodobacterales</taxon>
        <taxon>Paracoccaceae</taxon>
        <taxon>Lacimonas</taxon>
    </lineage>
</organism>
<evidence type="ECO:0000313" key="2">
    <source>
        <dbReference type="EMBL" id="MFD1511458.1"/>
    </source>
</evidence>
<dbReference type="InterPro" id="IPR013217">
    <property type="entry name" value="Methyltransf_12"/>
</dbReference>
<keyword evidence="3" id="KW-1185">Reference proteome</keyword>
<comment type="caution">
    <text evidence="2">The sequence shown here is derived from an EMBL/GenBank/DDBJ whole genome shotgun (WGS) entry which is preliminary data.</text>
</comment>
<gene>
    <name evidence="2" type="ORF">ACFTOW_18905</name>
</gene>
<keyword evidence="2" id="KW-0808">Transferase</keyword>
<reference evidence="3" key="1">
    <citation type="journal article" date="2019" name="Int. J. Syst. Evol. Microbiol.">
        <title>The Global Catalogue of Microorganisms (GCM) 10K type strain sequencing project: providing services to taxonomists for standard genome sequencing and annotation.</title>
        <authorList>
            <consortium name="The Broad Institute Genomics Platform"/>
            <consortium name="The Broad Institute Genome Sequencing Center for Infectious Disease"/>
            <person name="Wu L."/>
            <person name="Ma J."/>
        </authorList>
    </citation>
    <scope>NUCLEOTIDE SEQUENCE [LARGE SCALE GENOMIC DNA]</scope>
    <source>
        <strain evidence="3">CGMCC 1.12477</strain>
    </source>
</reference>
<proteinExistence type="predicted"/>
<feature type="domain" description="Methyltransferase type 12" evidence="1">
    <location>
        <begin position="47"/>
        <end position="142"/>
    </location>
</feature>
<dbReference type="RefSeq" id="WP_379918673.1">
    <property type="nucleotide sequence ID" value="NZ_JBHUDD010000158.1"/>
</dbReference>
<dbReference type="Proteomes" id="UP001597186">
    <property type="component" value="Unassembled WGS sequence"/>
</dbReference>
<dbReference type="GO" id="GO:0008168">
    <property type="term" value="F:methyltransferase activity"/>
    <property type="evidence" value="ECO:0007669"/>
    <property type="project" value="UniProtKB-KW"/>
</dbReference>